<evidence type="ECO:0000256" key="1">
    <source>
        <dbReference type="SAM" id="MobiDB-lite"/>
    </source>
</evidence>
<keyword evidence="3" id="KW-1185">Reference proteome</keyword>
<dbReference type="EMBL" id="JAOL01000196">
    <property type="protein sequence ID" value="EUA85353.1"/>
    <property type="molecule type" value="Genomic_DNA"/>
</dbReference>
<proteinExistence type="predicted"/>
<gene>
    <name evidence="2" type="ORF">I551_8214</name>
</gene>
<dbReference type="Proteomes" id="UP000020681">
    <property type="component" value="Unassembled WGS sequence"/>
</dbReference>
<accession>A0ABN0QL39</accession>
<protein>
    <submittedName>
        <fullName evidence="2">Type I polyketide synthase loading module domain protein</fullName>
    </submittedName>
</protein>
<reference evidence="2 3" key="1">
    <citation type="submission" date="2014-01" db="EMBL/GenBank/DDBJ databases">
        <authorList>
            <person name="Dobos K."/>
            <person name="Lenaerts A."/>
            <person name="Ordway D."/>
            <person name="DeGroote M.A."/>
            <person name="Parker T."/>
            <person name="Sizemore C."/>
            <person name="Tallon L.J."/>
            <person name="Sadzewicz L.K."/>
            <person name="Sengamalay N."/>
            <person name="Fraser C.M."/>
            <person name="Hine E."/>
            <person name="Shefchek K.A."/>
            <person name="Das S.P."/>
            <person name="Tettelin H."/>
        </authorList>
    </citation>
    <scope>NUCLEOTIDE SEQUENCE [LARGE SCALE GENOMIC DNA]</scope>
    <source>
        <strain evidence="2 3">Harvey</strain>
    </source>
</reference>
<evidence type="ECO:0000313" key="2">
    <source>
        <dbReference type="EMBL" id="EUA85353.1"/>
    </source>
</evidence>
<evidence type="ECO:0000313" key="3">
    <source>
        <dbReference type="Proteomes" id="UP000020681"/>
    </source>
</evidence>
<organism evidence="2 3">
    <name type="scientific">Mycobacterium ulcerans str. Harvey</name>
    <dbReference type="NCBI Taxonomy" id="1299332"/>
    <lineage>
        <taxon>Bacteria</taxon>
        <taxon>Bacillati</taxon>
        <taxon>Actinomycetota</taxon>
        <taxon>Actinomycetes</taxon>
        <taxon>Mycobacteriales</taxon>
        <taxon>Mycobacteriaceae</taxon>
        <taxon>Mycobacterium</taxon>
        <taxon>Mycobacterium ulcerans group</taxon>
    </lineage>
</organism>
<comment type="caution">
    <text evidence="2">The sequence shown here is derived from an EMBL/GenBank/DDBJ whole genome shotgun (WGS) entry which is preliminary data.</text>
</comment>
<sequence length="53" mass="5735">MTRLGLMPIATSHGLALFDAALATGQPVSIPARSTPHLARHARDNTWPRSCLR</sequence>
<feature type="region of interest" description="Disordered" evidence="1">
    <location>
        <begin position="34"/>
        <end position="53"/>
    </location>
</feature>
<name>A0ABN0QL39_MYCUL</name>